<dbReference type="Pfam" id="PF13604">
    <property type="entry name" value="AAA_30"/>
    <property type="match status" value="1"/>
</dbReference>
<gene>
    <name evidence="3" type="primary">traI_2</name>
    <name evidence="3" type="ORF">NCTC13184_07341</name>
</gene>
<dbReference type="SMART" id="SM00382">
    <property type="entry name" value="AAA"/>
    <property type="match status" value="1"/>
</dbReference>
<accession>A0A379X5J5</accession>
<name>A0A379X5J5_9NOCA</name>
<dbReference type="NCBIfam" id="NF041492">
    <property type="entry name" value="MobF"/>
    <property type="match status" value="1"/>
</dbReference>
<dbReference type="InterPro" id="IPR014862">
    <property type="entry name" value="TrwC"/>
</dbReference>
<evidence type="ECO:0000313" key="3">
    <source>
        <dbReference type="EMBL" id="SUH71938.1"/>
    </source>
</evidence>
<dbReference type="CDD" id="cd18809">
    <property type="entry name" value="SF1_C_RecD"/>
    <property type="match status" value="1"/>
</dbReference>
<reference evidence="3 4" key="1">
    <citation type="submission" date="2018-06" db="EMBL/GenBank/DDBJ databases">
        <authorList>
            <consortium name="Pathogen Informatics"/>
            <person name="Doyle S."/>
        </authorList>
    </citation>
    <scope>NUCLEOTIDE SEQUENCE [LARGE SCALE GENOMIC DNA]</scope>
    <source>
        <strain evidence="3 4">NCTC13184</strain>
    </source>
</reference>
<feature type="region of interest" description="Disordered" evidence="1">
    <location>
        <begin position="1240"/>
        <end position="1261"/>
    </location>
</feature>
<evidence type="ECO:0000259" key="2">
    <source>
        <dbReference type="SMART" id="SM00382"/>
    </source>
</evidence>
<organism evidence="3 4">
    <name type="scientific">Nocardia africana</name>
    <dbReference type="NCBI Taxonomy" id="134964"/>
    <lineage>
        <taxon>Bacteria</taxon>
        <taxon>Bacillati</taxon>
        <taxon>Actinomycetota</taxon>
        <taxon>Actinomycetes</taxon>
        <taxon>Mycobacteriales</taxon>
        <taxon>Nocardiaceae</taxon>
        <taxon>Nocardia</taxon>
    </lineage>
</organism>
<dbReference type="CDD" id="cd17933">
    <property type="entry name" value="DEXSc_RecD-like"/>
    <property type="match status" value="1"/>
</dbReference>
<dbReference type="EMBL" id="UGRU01000002">
    <property type="protein sequence ID" value="SUH71938.1"/>
    <property type="molecule type" value="Genomic_DNA"/>
</dbReference>
<dbReference type="RefSeq" id="WP_128145837.1">
    <property type="nucleotide sequence ID" value="NZ_UGRU01000002.1"/>
</dbReference>
<evidence type="ECO:0000256" key="1">
    <source>
        <dbReference type="SAM" id="MobiDB-lite"/>
    </source>
</evidence>
<dbReference type="SUPFAM" id="SSF55464">
    <property type="entry name" value="Origin of replication-binding domain, RBD-like"/>
    <property type="match status" value="1"/>
</dbReference>
<evidence type="ECO:0000313" key="4">
    <source>
        <dbReference type="Proteomes" id="UP000255082"/>
    </source>
</evidence>
<protein>
    <submittedName>
        <fullName evidence="3">Multifunctional conjugation protein TraI</fullName>
    </submittedName>
</protein>
<sequence>MMTIHALHGGDGYEYLTRQVATADRELARGQGLTDYYNEHGTPPGVWAGRGAEIMGVSGEVSEAQMRALYGEGMNPNADKIIADQIAQGEDPAAAIKAAKLGTGLYRFKGGTTEIQTIYERRKAEFVVSEDRPPTRDEWLELRTEAAREHLTSELGRKPSRDEITKALGDEKRKAREAVVGWDCTFTPQKSVSILWGLGDDELRRAIWKCHEEAVHEVLTRMEDTYALARRGRGGQQIVDTAGLTFAKFQHYDNRTGDMNPHTHVVVSAMVKGIKDNKWTCLDARHLTKAAVSLSCEYNAALTGKLKRELGLRFEERSRGRGKEPVLEVVGVSDDMINHFSRRANIMARTEELVRQYRQTHGHDPSKAVQIKLAQQATLDTREDKPLPKTLREMISEWDQRAAQLLGDGRTGRQYAADIVHLSRNPEAPRPYEATRVAIEIGTALGGKSAVLATDEMVLLDTIDQALDRCILGEQITRADAAHEVRQLLTPSNENHLLDDLDAAIAARERAEYNPEKIAVDVIEKVSRRRATWAETHIRAAAEDRLAVCNFATDNEHRAAVEHVVSRVRELSILLTVDPDAAAPKAMARATGENIFSGPASTSILYTNEDVLAAEQRLQQAAQEPTAELLTRADVTRAIAQVEKETRGRTLGVRTGKARRLLPGQRRIVEHFCTSGARLAVAVGPAGTGKTTAMRAVVRAWHNNGRTVIALSPQMSAARVLSEDIGVPARTIDSFIARARIGADLGLQRGTMILVDEAGMASTHNLDALQRIADEHGAVVRWIGDPAQLSAVESGGALRLIATDTKAPELTEVVRFNDPDEAAATLDVRSGDAERAWDFYARHDRVTSGMVDELREKILTAHLDDVAAGKTSLMMAGSVADVYALNGAAQAAHALRGTIDTSSARATLADGHNAHIGDTVVTRKNNHRLRITGGSRARTPVDNGDLWKVHAVHADGALTVVGARHRGRVTLPARYVRDHTELGYASTVHRAQGMTVDRAHLLMNAVLGRSLAYVGLSRGRERNAIYVATDALPDPSLDRIPEEPDNEHDVFMRVLAREDDNLTATEVMRAEQARISDPARTRAMYEHATELLSRARAEYLLDRALPVMLFSEARRSENFHQLLDTIGIAESLGMDSAELVTDIATRDGEDLGESLISARDVAAVLRTRADIRIGAYIQNSTVPATAAAGVETLAYSPTLDTEAVTAAIAATNTEDTLATTQRGGRFVALRDAQLPAVRPMPPATQAWMSNSPNSPKASTRG</sequence>
<dbReference type="Pfam" id="PF08751">
    <property type="entry name" value="TrwC"/>
    <property type="match status" value="1"/>
</dbReference>
<proteinExistence type="predicted"/>
<dbReference type="InterPro" id="IPR003593">
    <property type="entry name" value="AAA+_ATPase"/>
</dbReference>
<dbReference type="SUPFAM" id="SSF52540">
    <property type="entry name" value="P-loop containing nucleoside triphosphate hydrolases"/>
    <property type="match status" value="2"/>
</dbReference>
<feature type="domain" description="AAA+ ATPase" evidence="2">
    <location>
        <begin position="676"/>
        <end position="832"/>
    </location>
</feature>
<dbReference type="Gene3D" id="3.40.50.300">
    <property type="entry name" value="P-loop containing nucleotide triphosphate hydrolases"/>
    <property type="match status" value="2"/>
</dbReference>
<dbReference type="Gene3D" id="2.30.30.940">
    <property type="match status" value="1"/>
</dbReference>
<dbReference type="Proteomes" id="UP000255082">
    <property type="component" value="Unassembled WGS sequence"/>
</dbReference>
<feature type="compositionally biased region" description="Polar residues" evidence="1">
    <location>
        <begin position="1246"/>
        <end position="1261"/>
    </location>
</feature>
<dbReference type="AlphaFoldDB" id="A0A379X5J5"/>
<dbReference type="OrthoDB" id="4524286at2"/>
<dbReference type="InterPro" id="IPR027417">
    <property type="entry name" value="P-loop_NTPase"/>
</dbReference>